<dbReference type="GO" id="GO:0020037">
    <property type="term" value="F:heme binding"/>
    <property type="evidence" value="ECO:0007669"/>
    <property type="project" value="InterPro"/>
</dbReference>
<dbReference type="OrthoDB" id="2789670at2759"/>
<dbReference type="GO" id="GO:0005506">
    <property type="term" value="F:iron ion binding"/>
    <property type="evidence" value="ECO:0007669"/>
    <property type="project" value="InterPro"/>
</dbReference>
<keyword evidence="6 14" id="KW-0349">Heme</keyword>
<keyword evidence="7 14" id="KW-0479">Metal-binding</keyword>
<evidence type="ECO:0000256" key="6">
    <source>
        <dbReference type="ARBA" id="ARBA00022617"/>
    </source>
</evidence>
<dbReference type="Proteomes" id="UP000295192">
    <property type="component" value="Unassembled WGS sequence"/>
</dbReference>
<keyword evidence="11 14" id="KW-0408">Iron</keyword>
<keyword evidence="9" id="KW-0492">Microsome</keyword>
<evidence type="ECO:0000256" key="9">
    <source>
        <dbReference type="ARBA" id="ARBA00022848"/>
    </source>
</evidence>
<dbReference type="CDD" id="cd11056">
    <property type="entry name" value="CYP6-like"/>
    <property type="match status" value="1"/>
</dbReference>
<dbReference type="InterPro" id="IPR017972">
    <property type="entry name" value="Cyt_P450_CS"/>
</dbReference>
<evidence type="ECO:0000256" key="8">
    <source>
        <dbReference type="ARBA" id="ARBA00022824"/>
    </source>
</evidence>
<evidence type="ECO:0000256" key="13">
    <source>
        <dbReference type="ARBA" id="ARBA00023136"/>
    </source>
</evidence>
<dbReference type="PROSITE" id="PS00086">
    <property type="entry name" value="CYTOCHROME_P450"/>
    <property type="match status" value="1"/>
</dbReference>
<sequence length="514" mass="59797">MLVELLALVVVLLLVVYRWSTLHYNFFKDRGIPYDKPYPFFGSMFKMFLRKKSMFDLIVDLYHKGDGKVLGVFEQRKPLLMIRDPDLVKQITIKDFDHFINHRNIFGVDNDDPHDMDNLFGSSLFSMRDARWKDMRSTLSPAFTGSKMRQMFQLMDIVAKEAVDCLKRDDIPENGLELDMKDYCTRFTNDVIASTAFGLQVNSFKERENKFYLMGKKLTTFTALMNLKFLLFQTAQKLFKTLKISLFDKKSTDYFVRLVLDAMKYRQENNIIRPDMINMLMEARGLLNSDKPKSGAVRDWSDRDIVAQCFVFFFAGFETSAVLMCFTAHELLENEDVQEKLYEEVAQVDSDLEGGQLTYEAIMGMKYMDQVVSEVLRKWPAAIAIDRECNKDITYEVDGKSIEIKKGDAIWLPTCGFHRDAKYFENPNKFDPDRFSEENKDKIQPFTYYPFGVGPRNCIGSRFALLEAKAVIYYMLRDFRIVPAKQTCIPLVLNTSGFQLAPKTGFWVKLIPRK</sequence>
<dbReference type="PRINTS" id="PR00463">
    <property type="entry name" value="EP450I"/>
</dbReference>
<name>A0A484BVF5_DRONA</name>
<dbReference type="InterPro" id="IPR002401">
    <property type="entry name" value="Cyt_P450_E_grp-I"/>
</dbReference>
<dbReference type="KEGG" id="dnv:108659746"/>
<keyword evidence="17" id="KW-1185">Reference proteome</keyword>
<dbReference type="AlphaFoldDB" id="A0A484BVF5"/>
<keyword evidence="13" id="KW-0472">Membrane</keyword>
<evidence type="ECO:0000256" key="4">
    <source>
        <dbReference type="ARBA" id="ARBA00004406"/>
    </source>
</evidence>
<dbReference type="GO" id="GO:0005789">
    <property type="term" value="C:endoplasmic reticulum membrane"/>
    <property type="evidence" value="ECO:0007669"/>
    <property type="project" value="UniProtKB-SubCell"/>
</dbReference>
<protein>
    <recommendedName>
        <fullName evidence="18">Cytochrome P450</fullName>
    </recommendedName>
</protein>
<dbReference type="Pfam" id="PF00067">
    <property type="entry name" value="p450"/>
    <property type="match status" value="1"/>
</dbReference>
<evidence type="ECO:0000256" key="12">
    <source>
        <dbReference type="ARBA" id="ARBA00023033"/>
    </source>
</evidence>
<keyword evidence="10 15" id="KW-0560">Oxidoreductase</keyword>
<feature type="binding site" description="axial binding residue" evidence="14">
    <location>
        <position position="458"/>
    </location>
    <ligand>
        <name>heme</name>
        <dbReference type="ChEBI" id="CHEBI:30413"/>
    </ligand>
    <ligandPart>
        <name>Fe</name>
        <dbReference type="ChEBI" id="CHEBI:18248"/>
    </ligandPart>
</feature>
<dbReference type="EMBL" id="LSRL02000006">
    <property type="protein sequence ID" value="TDG52002.1"/>
    <property type="molecule type" value="Genomic_DNA"/>
</dbReference>
<organism evidence="16 17">
    <name type="scientific">Drosophila navojoa</name>
    <name type="common">Fruit fly</name>
    <dbReference type="NCBI Taxonomy" id="7232"/>
    <lineage>
        <taxon>Eukaryota</taxon>
        <taxon>Metazoa</taxon>
        <taxon>Ecdysozoa</taxon>
        <taxon>Arthropoda</taxon>
        <taxon>Hexapoda</taxon>
        <taxon>Insecta</taxon>
        <taxon>Pterygota</taxon>
        <taxon>Neoptera</taxon>
        <taxon>Endopterygota</taxon>
        <taxon>Diptera</taxon>
        <taxon>Brachycera</taxon>
        <taxon>Muscomorpha</taxon>
        <taxon>Ephydroidea</taxon>
        <taxon>Drosophilidae</taxon>
        <taxon>Drosophila</taxon>
    </lineage>
</organism>
<evidence type="ECO:0000256" key="15">
    <source>
        <dbReference type="RuleBase" id="RU000461"/>
    </source>
</evidence>
<dbReference type="PANTHER" id="PTHR24292">
    <property type="entry name" value="CYTOCHROME P450"/>
    <property type="match status" value="1"/>
</dbReference>
<dbReference type="STRING" id="7232.A0A484BVF5"/>
<dbReference type="GO" id="GO:0004497">
    <property type="term" value="F:monooxygenase activity"/>
    <property type="evidence" value="ECO:0007669"/>
    <property type="project" value="UniProtKB-KW"/>
</dbReference>
<comment type="similarity">
    <text evidence="5 15">Belongs to the cytochrome P450 family.</text>
</comment>
<proteinExistence type="inferred from homology"/>
<comment type="subcellular location">
    <subcellularLocation>
        <location evidence="4">Endoplasmic reticulum membrane</location>
        <topology evidence="4">Peripheral membrane protein</topology>
    </subcellularLocation>
    <subcellularLocation>
        <location evidence="3">Microsome membrane</location>
        <topology evidence="3">Peripheral membrane protein</topology>
    </subcellularLocation>
</comment>
<dbReference type="OMA" id="MLEWAWL"/>
<dbReference type="InterPro" id="IPR050476">
    <property type="entry name" value="Insect_CytP450_Detox"/>
</dbReference>
<keyword evidence="12 15" id="KW-0503">Monooxygenase</keyword>
<evidence type="ECO:0000313" key="16">
    <source>
        <dbReference type="EMBL" id="TDG52002.1"/>
    </source>
</evidence>
<evidence type="ECO:0000256" key="1">
    <source>
        <dbReference type="ARBA" id="ARBA00001971"/>
    </source>
</evidence>
<comment type="cofactor">
    <cofactor evidence="1 14">
        <name>heme</name>
        <dbReference type="ChEBI" id="CHEBI:30413"/>
    </cofactor>
</comment>
<evidence type="ECO:0000256" key="11">
    <source>
        <dbReference type="ARBA" id="ARBA00023004"/>
    </source>
</evidence>
<evidence type="ECO:0000256" key="2">
    <source>
        <dbReference type="ARBA" id="ARBA00003690"/>
    </source>
</evidence>
<dbReference type="InterPro" id="IPR001128">
    <property type="entry name" value="Cyt_P450"/>
</dbReference>
<accession>A0A484BVF5</accession>
<gene>
    <name evidence="16" type="ORF">AWZ03_001672</name>
</gene>
<evidence type="ECO:0000256" key="10">
    <source>
        <dbReference type="ARBA" id="ARBA00023002"/>
    </source>
</evidence>
<evidence type="ECO:0000256" key="7">
    <source>
        <dbReference type="ARBA" id="ARBA00022723"/>
    </source>
</evidence>
<comment type="function">
    <text evidence="2">May be involved in the metabolism of insect hormones and in the breakdown of synthetic insecticides.</text>
</comment>
<evidence type="ECO:0008006" key="18">
    <source>
        <dbReference type="Google" id="ProtNLM"/>
    </source>
</evidence>
<evidence type="ECO:0000256" key="3">
    <source>
        <dbReference type="ARBA" id="ARBA00004174"/>
    </source>
</evidence>
<reference evidence="16 17" key="1">
    <citation type="journal article" date="2019" name="J. Hered.">
        <title>An Improved Genome Assembly for Drosophila navojoa, the Basal Species in the mojavensis Cluster.</title>
        <authorList>
            <person name="Vanderlinde T."/>
            <person name="Dupim E.G."/>
            <person name="Nazario-Yepiz N.O."/>
            <person name="Carvalho A.B."/>
        </authorList>
    </citation>
    <scope>NUCLEOTIDE SEQUENCE [LARGE SCALE GENOMIC DNA]</scope>
    <source>
        <strain evidence="16">Navoj_Jal97</strain>
        <tissue evidence="16">Whole organism</tissue>
    </source>
</reference>
<dbReference type="FunFam" id="1.10.630.10:FF:000042">
    <property type="entry name" value="Cytochrome P450"/>
    <property type="match status" value="1"/>
</dbReference>
<dbReference type="InterPro" id="IPR036396">
    <property type="entry name" value="Cyt_P450_sf"/>
</dbReference>
<comment type="caution">
    <text evidence="16">The sequence shown here is derived from an EMBL/GenBank/DDBJ whole genome shotgun (WGS) entry which is preliminary data.</text>
</comment>
<dbReference type="PRINTS" id="PR00385">
    <property type="entry name" value="P450"/>
</dbReference>
<evidence type="ECO:0000256" key="5">
    <source>
        <dbReference type="ARBA" id="ARBA00010617"/>
    </source>
</evidence>
<dbReference type="SUPFAM" id="SSF48264">
    <property type="entry name" value="Cytochrome P450"/>
    <property type="match status" value="1"/>
</dbReference>
<dbReference type="GO" id="GO:0016705">
    <property type="term" value="F:oxidoreductase activity, acting on paired donors, with incorporation or reduction of molecular oxygen"/>
    <property type="evidence" value="ECO:0007669"/>
    <property type="project" value="InterPro"/>
</dbReference>
<evidence type="ECO:0000313" key="17">
    <source>
        <dbReference type="Proteomes" id="UP000295192"/>
    </source>
</evidence>
<dbReference type="PANTHER" id="PTHR24292:SF54">
    <property type="entry name" value="CYP9F3-RELATED"/>
    <property type="match status" value="1"/>
</dbReference>
<keyword evidence="8" id="KW-0256">Endoplasmic reticulum</keyword>
<evidence type="ECO:0000256" key="14">
    <source>
        <dbReference type="PIRSR" id="PIRSR602401-1"/>
    </source>
</evidence>
<dbReference type="Gene3D" id="1.10.630.10">
    <property type="entry name" value="Cytochrome P450"/>
    <property type="match status" value="1"/>
</dbReference>